<evidence type="ECO:0000313" key="1">
    <source>
        <dbReference type="EMBL" id="KAF3509107.1"/>
    </source>
</evidence>
<evidence type="ECO:0000313" key="2">
    <source>
        <dbReference type="Proteomes" id="UP000712600"/>
    </source>
</evidence>
<dbReference type="AlphaFoldDB" id="A0A8S9P7B8"/>
<comment type="caution">
    <text evidence="1">The sequence shown here is derived from an EMBL/GenBank/DDBJ whole genome shotgun (WGS) entry which is preliminary data.</text>
</comment>
<dbReference type="Proteomes" id="UP000712600">
    <property type="component" value="Unassembled WGS sequence"/>
</dbReference>
<protein>
    <submittedName>
        <fullName evidence="1">Uncharacterized protein</fullName>
    </submittedName>
</protein>
<gene>
    <name evidence="1" type="ORF">F2Q69_00007221</name>
</gene>
<dbReference type="EMBL" id="QGKX02001521">
    <property type="protein sequence ID" value="KAF3509107.1"/>
    <property type="molecule type" value="Genomic_DNA"/>
</dbReference>
<sequence length="64" mass="7182">MIIEGSQYCNDMVSSIKTYQRKVEMTANWPNWLHWTKGTSTHPSITSISTGFSTIAIPSTVSPY</sequence>
<accession>A0A8S9P7B8</accession>
<reference evidence="1" key="1">
    <citation type="submission" date="2019-12" db="EMBL/GenBank/DDBJ databases">
        <title>Genome sequencing and annotation of Brassica cretica.</title>
        <authorList>
            <person name="Studholme D.J."/>
            <person name="Sarris P."/>
        </authorList>
    </citation>
    <scope>NUCLEOTIDE SEQUENCE</scope>
    <source>
        <strain evidence="1">PFS-109/04</strain>
        <tissue evidence="1">Leaf</tissue>
    </source>
</reference>
<proteinExistence type="predicted"/>
<name>A0A8S9P7B8_BRACR</name>
<organism evidence="1 2">
    <name type="scientific">Brassica cretica</name>
    <name type="common">Mustard</name>
    <dbReference type="NCBI Taxonomy" id="69181"/>
    <lineage>
        <taxon>Eukaryota</taxon>
        <taxon>Viridiplantae</taxon>
        <taxon>Streptophyta</taxon>
        <taxon>Embryophyta</taxon>
        <taxon>Tracheophyta</taxon>
        <taxon>Spermatophyta</taxon>
        <taxon>Magnoliopsida</taxon>
        <taxon>eudicotyledons</taxon>
        <taxon>Gunneridae</taxon>
        <taxon>Pentapetalae</taxon>
        <taxon>rosids</taxon>
        <taxon>malvids</taxon>
        <taxon>Brassicales</taxon>
        <taxon>Brassicaceae</taxon>
        <taxon>Brassiceae</taxon>
        <taxon>Brassica</taxon>
    </lineage>
</organism>